<comment type="similarity">
    <text evidence="1">Belongs to the phD/YefM antitoxin family.</text>
</comment>
<reference evidence="2" key="1">
    <citation type="submission" date="2020-07" db="EMBL/GenBank/DDBJ databases">
        <title>Huge and variable diversity of episymbiotic CPR bacteria and DPANN archaea in groundwater ecosystems.</title>
        <authorList>
            <person name="He C.Y."/>
            <person name="Keren R."/>
            <person name="Whittaker M."/>
            <person name="Farag I.F."/>
            <person name="Doudna J."/>
            <person name="Cate J.H.D."/>
            <person name="Banfield J.F."/>
        </authorList>
    </citation>
    <scope>NUCLEOTIDE SEQUENCE</scope>
    <source>
        <strain evidence="2">NC_groundwater_1586_Pr3_B-0.1um_66_15</strain>
    </source>
</reference>
<evidence type="ECO:0000313" key="2">
    <source>
        <dbReference type="EMBL" id="MBI4923816.1"/>
    </source>
</evidence>
<dbReference type="InterPro" id="IPR036165">
    <property type="entry name" value="YefM-like_sf"/>
</dbReference>
<sequence length="78" mass="9100">MDRSHIDEELDEALAQVRRGEQVILHHRGEPIARLVPVDPVWDKQDALKAVQHMKEWREGISLGGLRFKDLIHEGHKY</sequence>
<evidence type="ECO:0000313" key="3">
    <source>
        <dbReference type="Proteomes" id="UP000782610"/>
    </source>
</evidence>
<protein>
    <submittedName>
        <fullName evidence="2">Type II toxin-antitoxin system prevent-host-death family antitoxin</fullName>
    </submittedName>
</protein>
<dbReference type="Proteomes" id="UP000782610">
    <property type="component" value="Unassembled WGS sequence"/>
</dbReference>
<proteinExistence type="inferred from homology"/>
<dbReference type="SUPFAM" id="SSF143120">
    <property type="entry name" value="YefM-like"/>
    <property type="match status" value="1"/>
</dbReference>
<gene>
    <name evidence="2" type="ORF">HY834_18920</name>
</gene>
<dbReference type="AlphaFoldDB" id="A0A933L7I6"/>
<name>A0A933L7I6_9HYPH</name>
<evidence type="ECO:0000256" key="1">
    <source>
        <dbReference type="ARBA" id="ARBA00009981"/>
    </source>
</evidence>
<dbReference type="NCBIfam" id="TIGR01552">
    <property type="entry name" value="phd_fam"/>
    <property type="match status" value="1"/>
</dbReference>
<accession>A0A933L7I6</accession>
<comment type="caution">
    <text evidence="2">The sequence shown here is derived from an EMBL/GenBank/DDBJ whole genome shotgun (WGS) entry which is preliminary data.</text>
</comment>
<organism evidence="2 3">
    <name type="scientific">Devosia nanyangense</name>
    <dbReference type="NCBI Taxonomy" id="1228055"/>
    <lineage>
        <taxon>Bacteria</taxon>
        <taxon>Pseudomonadati</taxon>
        <taxon>Pseudomonadota</taxon>
        <taxon>Alphaproteobacteria</taxon>
        <taxon>Hyphomicrobiales</taxon>
        <taxon>Devosiaceae</taxon>
        <taxon>Devosia</taxon>
    </lineage>
</organism>
<dbReference type="EMBL" id="JACRAF010000062">
    <property type="protein sequence ID" value="MBI4923816.1"/>
    <property type="molecule type" value="Genomic_DNA"/>
</dbReference>